<dbReference type="Gene3D" id="3.30.450.20">
    <property type="entry name" value="PAS domain"/>
    <property type="match status" value="1"/>
</dbReference>
<evidence type="ECO:0000256" key="1">
    <source>
        <dbReference type="SAM" id="MobiDB-lite"/>
    </source>
</evidence>
<gene>
    <name evidence="2" type="ORF">PCOR1329_LOCUS1990</name>
</gene>
<accession>A0ABN9PD60</accession>
<feature type="region of interest" description="Disordered" evidence="1">
    <location>
        <begin position="1"/>
        <end position="22"/>
    </location>
</feature>
<comment type="caution">
    <text evidence="2">The sequence shown here is derived from an EMBL/GenBank/DDBJ whole genome shotgun (WGS) entry which is preliminary data.</text>
</comment>
<sequence length="227" mass="23472">EARPSPQPTPRRAAGMEPPAPRRAAAAQASAPASWRALVEGCEDSTLLLDPMRAGCPIVGVSARFASLTGRGAEGLIGRGLDSLWAGAPMMLVSRSTKQSFEDFCQECRRPDLTHAAEACGVQPCVREDGSVFFVFLALGLCASQPEPAEEGPFRRHVLAAALRLEAASALAPGAVHGGRHATVQGSLCAAIQRQGSSRDPACAGALMAASLKKTTVQHHGLGNSAG</sequence>
<name>A0ABN9PD60_9DINO</name>
<reference evidence="2" key="1">
    <citation type="submission" date="2023-10" db="EMBL/GenBank/DDBJ databases">
        <authorList>
            <person name="Chen Y."/>
            <person name="Shah S."/>
            <person name="Dougan E. K."/>
            <person name="Thang M."/>
            <person name="Chan C."/>
        </authorList>
    </citation>
    <scope>NUCLEOTIDE SEQUENCE [LARGE SCALE GENOMIC DNA]</scope>
</reference>
<evidence type="ECO:0000313" key="3">
    <source>
        <dbReference type="Proteomes" id="UP001189429"/>
    </source>
</evidence>
<protein>
    <recommendedName>
        <fullName evidence="4">PAS domain-containing protein</fullName>
    </recommendedName>
</protein>
<dbReference type="Proteomes" id="UP001189429">
    <property type="component" value="Unassembled WGS sequence"/>
</dbReference>
<proteinExistence type="predicted"/>
<feature type="compositionally biased region" description="Low complexity" evidence="1">
    <location>
        <begin position="10"/>
        <end position="22"/>
    </location>
</feature>
<organism evidence="2 3">
    <name type="scientific">Prorocentrum cordatum</name>
    <dbReference type="NCBI Taxonomy" id="2364126"/>
    <lineage>
        <taxon>Eukaryota</taxon>
        <taxon>Sar</taxon>
        <taxon>Alveolata</taxon>
        <taxon>Dinophyceae</taxon>
        <taxon>Prorocentrales</taxon>
        <taxon>Prorocentraceae</taxon>
        <taxon>Prorocentrum</taxon>
    </lineage>
</organism>
<feature type="non-terminal residue" evidence="2">
    <location>
        <position position="1"/>
    </location>
</feature>
<evidence type="ECO:0008006" key="4">
    <source>
        <dbReference type="Google" id="ProtNLM"/>
    </source>
</evidence>
<dbReference type="EMBL" id="CAUYUJ010000487">
    <property type="protein sequence ID" value="CAK0790801.1"/>
    <property type="molecule type" value="Genomic_DNA"/>
</dbReference>
<keyword evidence="3" id="KW-1185">Reference proteome</keyword>
<evidence type="ECO:0000313" key="2">
    <source>
        <dbReference type="EMBL" id="CAK0790801.1"/>
    </source>
</evidence>